<proteinExistence type="predicted"/>
<dbReference type="InterPro" id="IPR036291">
    <property type="entry name" value="NAD(P)-bd_dom_sf"/>
</dbReference>
<accession>A0A7W9AIE2</accession>
<evidence type="ECO:0000256" key="2">
    <source>
        <dbReference type="ARBA" id="ARBA00023136"/>
    </source>
</evidence>
<keyword evidence="5" id="KW-1185">Reference proteome</keyword>
<feature type="domain" description="NAD-dependent epimerase/dehydratase" evidence="3">
    <location>
        <begin position="5"/>
        <end position="111"/>
    </location>
</feature>
<dbReference type="InterPro" id="IPR001509">
    <property type="entry name" value="Epimerase_deHydtase"/>
</dbReference>
<sequence length="220" mass="23094">MIIGIIGGNGLIGNQLITGFLQCGIAVDALLRRSVIPETSGLRQHIAPPESWPALVEDIKPDVAISALGTTIKQAGSQAAFESVDLDMVMAFARAARSAGARQMILVSSVGADPAASNFYLRTKGRVEAGLRALAFDRLDIVRPGLLLGDRPGPPRVGERIATLFSPVLDLVLRGSLDRYAAIHADIVGAAMVKLAGQTAPGVFVHENRALRRLADVSGA</sequence>
<dbReference type="AlphaFoldDB" id="A0A7W9AIE2"/>
<keyword evidence="2" id="KW-0472">Membrane</keyword>
<dbReference type="Gene3D" id="3.40.50.720">
    <property type="entry name" value="NAD(P)-binding Rossmann-like Domain"/>
    <property type="match status" value="1"/>
</dbReference>
<evidence type="ECO:0000256" key="1">
    <source>
        <dbReference type="ARBA" id="ARBA00004370"/>
    </source>
</evidence>
<reference evidence="4 5" key="1">
    <citation type="submission" date="2020-08" db="EMBL/GenBank/DDBJ databases">
        <title>Genomic Encyclopedia of Type Strains, Phase IV (KMG-IV): sequencing the most valuable type-strain genomes for metagenomic binning, comparative biology and taxonomic classification.</title>
        <authorList>
            <person name="Goeker M."/>
        </authorList>
    </citation>
    <scope>NUCLEOTIDE SEQUENCE [LARGE SCALE GENOMIC DNA]</scope>
    <source>
        <strain evidence="4 5">DSM 25079</strain>
    </source>
</reference>
<evidence type="ECO:0000313" key="5">
    <source>
        <dbReference type="Proteomes" id="UP000549617"/>
    </source>
</evidence>
<protein>
    <submittedName>
        <fullName evidence="4">Uncharacterized protein YbjT (DUF2867 family)</fullName>
    </submittedName>
</protein>
<comment type="subcellular location">
    <subcellularLocation>
        <location evidence="1">Membrane</location>
    </subcellularLocation>
</comment>
<gene>
    <name evidence="4" type="ORF">FHS49_002083</name>
</gene>
<dbReference type="PANTHER" id="PTHR14097">
    <property type="entry name" value="OXIDOREDUCTASE HTATIP2"/>
    <property type="match status" value="1"/>
</dbReference>
<dbReference type="PANTHER" id="PTHR14097:SF7">
    <property type="entry name" value="OXIDOREDUCTASE HTATIP2"/>
    <property type="match status" value="1"/>
</dbReference>
<evidence type="ECO:0000259" key="3">
    <source>
        <dbReference type="Pfam" id="PF01370"/>
    </source>
</evidence>
<organism evidence="4 5">
    <name type="scientific">Sphingobium boeckii</name>
    <dbReference type="NCBI Taxonomy" id="1082345"/>
    <lineage>
        <taxon>Bacteria</taxon>
        <taxon>Pseudomonadati</taxon>
        <taxon>Pseudomonadota</taxon>
        <taxon>Alphaproteobacteria</taxon>
        <taxon>Sphingomonadales</taxon>
        <taxon>Sphingomonadaceae</taxon>
        <taxon>Sphingobium</taxon>
    </lineage>
</organism>
<dbReference type="SUPFAM" id="SSF51735">
    <property type="entry name" value="NAD(P)-binding Rossmann-fold domains"/>
    <property type="match status" value="1"/>
</dbReference>
<dbReference type="Pfam" id="PF01370">
    <property type="entry name" value="Epimerase"/>
    <property type="match status" value="1"/>
</dbReference>
<dbReference type="Proteomes" id="UP000549617">
    <property type="component" value="Unassembled WGS sequence"/>
</dbReference>
<dbReference type="GO" id="GO:0016020">
    <property type="term" value="C:membrane"/>
    <property type="evidence" value="ECO:0007669"/>
    <property type="project" value="UniProtKB-SubCell"/>
</dbReference>
<dbReference type="EMBL" id="JACIJC010000003">
    <property type="protein sequence ID" value="MBB5686067.1"/>
    <property type="molecule type" value="Genomic_DNA"/>
</dbReference>
<name>A0A7W9AIE2_9SPHN</name>
<comment type="caution">
    <text evidence="4">The sequence shown here is derived from an EMBL/GenBank/DDBJ whole genome shotgun (WGS) entry which is preliminary data.</text>
</comment>
<dbReference type="RefSeq" id="WP_343052957.1">
    <property type="nucleotide sequence ID" value="NZ_JACIJC010000003.1"/>
</dbReference>
<evidence type="ECO:0000313" key="4">
    <source>
        <dbReference type="EMBL" id="MBB5686067.1"/>
    </source>
</evidence>